<gene>
    <name evidence="2" type="ORF">SAMN05877842_1192</name>
</gene>
<dbReference type="OrthoDB" id="9813172at2"/>
<accession>A0A285UUZ8</accession>
<feature type="transmembrane region" description="Helical" evidence="1">
    <location>
        <begin position="165"/>
        <end position="188"/>
    </location>
</feature>
<name>A0A285UUZ8_9BACL</name>
<reference evidence="3" key="1">
    <citation type="submission" date="2017-08" db="EMBL/GenBank/DDBJ databases">
        <authorList>
            <person name="Varghese N."/>
            <person name="Submissions S."/>
        </authorList>
    </citation>
    <scope>NUCLEOTIDE SEQUENCE [LARGE SCALE GENOMIC DNA]</scope>
    <source>
        <strain evidence="3">JC23</strain>
    </source>
</reference>
<keyword evidence="1" id="KW-0812">Transmembrane</keyword>
<dbReference type="EMBL" id="OBQC01000019">
    <property type="protein sequence ID" value="SOC44071.1"/>
    <property type="molecule type" value="Genomic_DNA"/>
</dbReference>
<feature type="transmembrane region" description="Helical" evidence="1">
    <location>
        <begin position="132"/>
        <end position="153"/>
    </location>
</feature>
<protein>
    <submittedName>
        <fullName evidence="2">Hypothetical integral membrane protein (TIGR02206 family)</fullName>
    </submittedName>
</protein>
<feature type="transmembrane region" description="Helical" evidence="1">
    <location>
        <begin position="47"/>
        <end position="66"/>
    </location>
</feature>
<feature type="transmembrane region" description="Helical" evidence="1">
    <location>
        <begin position="15"/>
        <end position="38"/>
    </location>
</feature>
<dbReference type="InterPro" id="IPR011737">
    <property type="entry name" value="CHP02206_TP0381"/>
</dbReference>
<keyword evidence="1" id="KW-0472">Membrane</keyword>
<keyword evidence="3" id="KW-1185">Reference proteome</keyword>
<proteinExistence type="predicted"/>
<feature type="transmembrane region" description="Helical" evidence="1">
    <location>
        <begin position="208"/>
        <end position="229"/>
    </location>
</feature>
<dbReference type="RefSeq" id="WP_097151008.1">
    <property type="nucleotide sequence ID" value="NZ_OBQC01000019.1"/>
</dbReference>
<keyword evidence="1" id="KW-1133">Transmembrane helix</keyword>
<feature type="transmembrane region" description="Helical" evidence="1">
    <location>
        <begin position="78"/>
        <end position="96"/>
    </location>
</feature>
<feature type="transmembrane region" description="Helical" evidence="1">
    <location>
        <begin position="101"/>
        <end position="120"/>
    </location>
</feature>
<organism evidence="2 3">
    <name type="scientific">Ureibacillus acetophenoni</name>
    <dbReference type="NCBI Taxonomy" id="614649"/>
    <lineage>
        <taxon>Bacteria</taxon>
        <taxon>Bacillati</taxon>
        <taxon>Bacillota</taxon>
        <taxon>Bacilli</taxon>
        <taxon>Bacillales</taxon>
        <taxon>Caryophanaceae</taxon>
        <taxon>Ureibacillus</taxon>
    </lineage>
</organism>
<dbReference type="Proteomes" id="UP000219252">
    <property type="component" value="Unassembled WGS sequence"/>
</dbReference>
<evidence type="ECO:0000256" key="1">
    <source>
        <dbReference type="SAM" id="Phobius"/>
    </source>
</evidence>
<evidence type="ECO:0000313" key="3">
    <source>
        <dbReference type="Proteomes" id="UP000219252"/>
    </source>
</evidence>
<dbReference type="NCBIfam" id="TIGR02206">
    <property type="entry name" value="intg_mem_TP0381"/>
    <property type="match status" value="1"/>
</dbReference>
<evidence type="ECO:0000313" key="2">
    <source>
        <dbReference type="EMBL" id="SOC44071.1"/>
    </source>
</evidence>
<dbReference type="Pfam" id="PF14808">
    <property type="entry name" value="TMEM164"/>
    <property type="match status" value="1"/>
</dbReference>
<dbReference type="AlphaFoldDB" id="A0A285UUZ8"/>
<sequence>MFDVFLNSSSTDNPFVAYSVVHLLIISILLVGIVLLFMFRRQLNRKLIRWSFISVILFFEIGYHLWLLTNDLWDPSHALPLQLCSVSLILCLILLFTNNKVIFEIVYFIGIAGAIQAIITPELFYNFPHFRFFHFFVNHCLIIWTCLFYVWSFEYRIQLSSIFKSLVFLQVVAFIAFITNIVTGGNYMFLAGKPKTSSALDFLGEYPWYILSLEVIAVILFFILYLPFLKSRKKRLNYK</sequence>